<protein>
    <recommendedName>
        <fullName evidence="4">Outer membrane protein with beta-barrel domain</fullName>
    </recommendedName>
</protein>
<dbReference type="AlphaFoldDB" id="A0A4Q7P762"/>
<sequence length="225" mass="25736">MKDKFLMAGISLMLILITIQSKAQQTDTIPVPRWEVGVDVLSLFDQNSLVPYSLFGRYLLNPTGDKKSHLRARIGFDGFSYLDTANHPNRLEHDSRAFAFSVMVGYQKEITSTDRSSLYFGSDLSFSRESSNKKWDIPGPFGVQGYEDYSHSKIGLHILAGYSYSLGSRIRISLESSLSVFFRREIFDQDVTFFASDNRLYEDSSASRIDSRINPFHQLLFTYKF</sequence>
<dbReference type="EMBL" id="SGXG01000001">
    <property type="protein sequence ID" value="RZS95884.1"/>
    <property type="molecule type" value="Genomic_DNA"/>
</dbReference>
<gene>
    <name evidence="2" type="ORF">BC751_1436</name>
</gene>
<keyword evidence="1" id="KW-0732">Signal</keyword>
<dbReference type="RefSeq" id="WP_130274917.1">
    <property type="nucleotide sequence ID" value="NZ_SGXG01000001.1"/>
</dbReference>
<reference evidence="2 3" key="1">
    <citation type="submission" date="2019-02" db="EMBL/GenBank/DDBJ databases">
        <title>Genomic Encyclopedia of Archaeal and Bacterial Type Strains, Phase II (KMG-II): from individual species to whole genera.</title>
        <authorList>
            <person name="Goeker M."/>
        </authorList>
    </citation>
    <scope>NUCLEOTIDE SEQUENCE [LARGE SCALE GENOMIC DNA]</scope>
    <source>
        <strain evidence="2 3">DSM 21411</strain>
    </source>
</reference>
<proteinExistence type="predicted"/>
<organism evidence="2 3">
    <name type="scientific">Cecembia calidifontis</name>
    <dbReference type="NCBI Taxonomy" id="1187080"/>
    <lineage>
        <taxon>Bacteria</taxon>
        <taxon>Pseudomonadati</taxon>
        <taxon>Bacteroidota</taxon>
        <taxon>Cytophagia</taxon>
        <taxon>Cytophagales</taxon>
        <taxon>Cyclobacteriaceae</taxon>
        <taxon>Cecembia</taxon>
    </lineage>
</organism>
<evidence type="ECO:0008006" key="4">
    <source>
        <dbReference type="Google" id="ProtNLM"/>
    </source>
</evidence>
<comment type="caution">
    <text evidence="2">The sequence shown here is derived from an EMBL/GenBank/DDBJ whole genome shotgun (WGS) entry which is preliminary data.</text>
</comment>
<feature type="chain" id="PRO_5020504367" description="Outer membrane protein with beta-barrel domain" evidence="1">
    <location>
        <begin position="24"/>
        <end position="225"/>
    </location>
</feature>
<keyword evidence="3" id="KW-1185">Reference proteome</keyword>
<evidence type="ECO:0000256" key="1">
    <source>
        <dbReference type="SAM" id="SignalP"/>
    </source>
</evidence>
<evidence type="ECO:0000313" key="3">
    <source>
        <dbReference type="Proteomes" id="UP000292209"/>
    </source>
</evidence>
<name>A0A4Q7P762_9BACT</name>
<dbReference type="OrthoDB" id="836711at2"/>
<dbReference type="Proteomes" id="UP000292209">
    <property type="component" value="Unassembled WGS sequence"/>
</dbReference>
<accession>A0A4Q7P762</accession>
<feature type="signal peptide" evidence="1">
    <location>
        <begin position="1"/>
        <end position="23"/>
    </location>
</feature>
<evidence type="ECO:0000313" key="2">
    <source>
        <dbReference type="EMBL" id="RZS95884.1"/>
    </source>
</evidence>